<keyword evidence="1" id="KW-0812">Transmembrane</keyword>
<gene>
    <name evidence="2" type="ORF">O0S10_01715</name>
</gene>
<evidence type="ECO:0000256" key="1">
    <source>
        <dbReference type="SAM" id="Phobius"/>
    </source>
</evidence>
<feature type="transmembrane region" description="Helical" evidence="1">
    <location>
        <begin position="78"/>
        <end position="98"/>
    </location>
</feature>
<reference evidence="2" key="1">
    <citation type="submission" date="2022-12" db="EMBL/GenBank/DDBJ databases">
        <title>Isolation and characterisation of novel Methanocorpusculum spp. from native Australian herbivores indicates the genus is ancestrally host-associated.</title>
        <authorList>
            <person name="Volmer J.G."/>
            <person name="Soo R.M."/>
            <person name="Evans P.N."/>
            <person name="Hoedt E.C."/>
            <person name="Astorga Alsina A.L."/>
            <person name="Woodcroft B.J."/>
            <person name="Tyson G.W."/>
            <person name="Hugenholtz P."/>
            <person name="Morrison M."/>
        </authorList>
    </citation>
    <scope>NUCLEOTIDE SEQUENCE</scope>
    <source>
        <strain evidence="2">MG</strain>
    </source>
</reference>
<accession>A0ABT4IDX4</accession>
<proteinExistence type="predicted"/>
<name>A0ABT4IDX4_9EURY</name>
<dbReference type="Proteomes" id="UP001141422">
    <property type="component" value="Unassembled WGS sequence"/>
</dbReference>
<evidence type="ECO:0000313" key="2">
    <source>
        <dbReference type="EMBL" id="MCZ0859944.1"/>
    </source>
</evidence>
<evidence type="ECO:0000313" key="3">
    <source>
        <dbReference type="Proteomes" id="UP001141422"/>
    </source>
</evidence>
<protein>
    <recommendedName>
        <fullName evidence="4">t-SNARE coiled-coil homology domain-containing protein</fullName>
    </recommendedName>
</protein>
<sequence length="101" mass="11559">MDDAAAYQMREDIAVIKEQVGQIRTRVCRQDQDMREDMHAMQEQLAKQLELINDNTCLIHDLTVEITKLKTEGKTLKYIIGGMISTVIALAGALAAWWRWP</sequence>
<keyword evidence="1" id="KW-1133">Transmembrane helix</keyword>
<dbReference type="EMBL" id="JAPTGB010000003">
    <property type="protein sequence ID" value="MCZ0859944.1"/>
    <property type="molecule type" value="Genomic_DNA"/>
</dbReference>
<dbReference type="RefSeq" id="WP_268924168.1">
    <property type="nucleotide sequence ID" value="NZ_JAPTGB010000003.1"/>
</dbReference>
<comment type="caution">
    <text evidence="2">The sequence shown here is derived from an EMBL/GenBank/DDBJ whole genome shotgun (WGS) entry which is preliminary data.</text>
</comment>
<organism evidence="2 3">
    <name type="scientific">Methanocorpusculum petauri</name>
    <dbReference type="NCBI Taxonomy" id="3002863"/>
    <lineage>
        <taxon>Archaea</taxon>
        <taxon>Methanobacteriati</taxon>
        <taxon>Methanobacteriota</taxon>
        <taxon>Stenosarchaea group</taxon>
        <taxon>Methanomicrobia</taxon>
        <taxon>Methanomicrobiales</taxon>
        <taxon>Methanocorpusculaceae</taxon>
        <taxon>Methanocorpusculum</taxon>
    </lineage>
</organism>
<evidence type="ECO:0008006" key="4">
    <source>
        <dbReference type="Google" id="ProtNLM"/>
    </source>
</evidence>
<keyword evidence="1" id="KW-0472">Membrane</keyword>
<keyword evidence="3" id="KW-1185">Reference proteome</keyword>